<dbReference type="RefSeq" id="WP_089961238.1">
    <property type="nucleotide sequence ID" value="NZ_FNAV01000010.1"/>
</dbReference>
<reference evidence="3" key="1">
    <citation type="submission" date="2016-10" db="EMBL/GenBank/DDBJ databases">
        <authorList>
            <person name="Varghese N."/>
            <person name="Submissions S."/>
        </authorList>
    </citation>
    <scope>NUCLEOTIDE SEQUENCE [LARGE SCALE GENOMIC DNA]</scope>
    <source>
        <strain evidence="3">DSM 10146</strain>
    </source>
</reference>
<evidence type="ECO:0000313" key="3">
    <source>
        <dbReference type="Proteomes" id="UP000198994"/>
    </source>
</evidence>
<evidence type="ECO:0000313" key="2">
    <source>
        <dbReference type="EMBL" id="SDE98554.1"/>
    </source>
</evidence>
<gene>
    <name evidence="2" type="ORF">SAMN04488105_110240</name>
</gene>
<feature type="domain" description="DUF6950" evidence="1">
    <location>
        <begin position="11"/>
        <end position="135"/>
    </location>
</feature>
<sequence>MAGVITAAEVLDAAFDEMGGPFGWEGQSDCSATACAAWRRLTGIDLMAGLRGLYANRAEALALIRSRGGFTPMWRLQAASWGLREGREATGAIGVIHVDGERYRVLGLCMRPGLWVAKSLTGAAVCPATVEACWNA</sequence>
<dbReference type="Proteomes" id="UP000198994">
    <property type="component" value="Unassembled WGS sequence"/>
</dbReference>
<dbReference type="AlphaFoldDB" id="A0A1G7HE14"/>
<evidence type="ECO:0000259" key="1">
    <source>
        <dbReference type="Pfam" id="PF22262"/>
    </source>
</evidence>
<accession>A0A1G7HE14</accession>
<keyword evidence="3" id="KW-1185">Reference proteome</keyword>
<dbReference type="STRING" id="282683.SAMN04488105_110240"/>
<protein>
    <recommendedName>
        <fullName evidence="1">DUF6950 domain-containing protein</fullName>
    </recommendedName>
</protein>
<organism evidence="2 3">
    <name type="scientific">Salipiger thiooxidans</name>
    <dbReference type="NCBI Taxonomy" id="282683"/>
    <lineage>
        <taxon>Bacteria</taxon>
        <taxon>Pseudomonadati</taxon>
        <taxon>Pseudomonadota</taxon>
        <taxon>Alphaproteobacteria</taxon>
        <taxon>Rhodobacterales</taxon>
        <taxon>Roseobacteraceae</taxon>
        <taxon>Salipiger</taxon>
    </lineage>
</organism>
<dbReference type="Pfam" id="PF22262">
    <property type="entry name" value="DUF6950"/>
    <property type="match status" value="1"/>
</dbReference>
<name>A0A1G7HE14_9RHOB</name>
<proteinExistence type="predicted"/>
<dbReference type="EMBL" id="FNAV01000010">
    <property type="protein sequence ID" value="SDE98554.1"/>
    <property type="molecule type" value="Genomic_DNA"/>
</dbReference>
<dbReference type="InterPro" id="IPR053802">
    <property type="entry name" value="DUF6950"/>
</dbReference>